<name>A0ABQ9WVW3_9EUKA</name>
<evidence type="ECO:0000313" key="2">
    <source>
        <dbReference type="EMBL" id="KAK2943641.1"/>
    </source>
</evidence>
<feature type="region of interest" description="Disordered" evidence="1">
    <location>
        <begin position="1"/>
        <end position="32"/>
    </location>
</feature>
<dbReference type="Proteomes" id="UP001281761">
    <property type="component" value="Unassembled WGS sequence"/>
</dbReference>
<gene>
    <name evidence="2" type="ORF">BLNAU_21431</name>
</gene>
<accession>A0ABQ9WVW3</accession>
<reference evidence="2 3" key="1">
    <citation type="journal article" date="2022" name="bioRxiv">
        <title>Genomics of Preaxostyla Flagellates Illuminates Evolutionary Transitions and the Path Towards Mitochondrial Loss.</title>
        <authorList>
            <person name="Novak L.V.F."/>
            <person name="Treitli S.C."/>
            <person name="Pyrih J."/>
            <person name="Halakuc P."/>
            <person name="Pipaliya S.V."/>
            <person name="Vacek V."/>
            <person name="Brzon O."/>
            <person name="Soukal P."/>
            <person name="Eme L."/>
            <person name="Dacks J.B."/>
            <person name="Karnkowska A."/>
            <person name="Elias M."/>
            <person name="Hampl V."/>
        </authorList>
    </citation>
    <scope>NUCLEOTIDE SEQUENCE [LARGE SCALE GENOMIC DNA]</scope>
    <source>
        <strain evidence="2">NAU3</strain>
        <tissue evidence="2">Gut</tissue>
    </source>
</reference>
<comment type="caution">
    <text evidence="2">The sequence shown here is derived from an EMBL/GenBank/DDBJ whole genome shotgun (WGS) entry which is preliminary data.</text>
</comment>
<protein>
    <submittedName>
        <fullName evidence="2">Uncharacterized protein</fullName>
    </submittedName>
</protein>
<proteinExistence type="predicted"/>
<keyword evidence="3" id="KW-1185">Reference proteome</keyword>
<feature type="compositionally biased region" description="Basic and acidic residues" evidence="1">
    <location>
        <begin position="1"/>
        <end position="29"/>
    </location>
</feature>
<evidence type="ECO:0000256" key="1">
    <source>
        <dbReference type="SAM" id="MobiDB-lite"/>
    </source>
</evidence>
<dbReference type="EMBL" id="JARBJD010000335">
    <property type="protein sequence ID" value="KAK2943641.1"/>
    <property type="molecule type" value="Genomic_DNA"/>
</dbReference>
<organism evidence="2 3">
    <name type="scientific">Blattamonas nauphoetae</name>
    <dbReference type="NCBI Taxonomy" id="2049346"/>
    <lineage>
        <taxon>Eukaryota</taxon>
        <taxon>Metamonada</taxon>
        <taxon>Preaxostyla</taxon>
        <taxon>Oxymonadida</taxon>
        <taxon>Blattamonas</taxon>
    </lineage>
</organism>
<sequence>MTRREERGRRNQEAMRGSEHKEQARREEMEFPQSEDVNIVAVSSLLSSLSSLSLSMTTTKTAMSAELGEFSAFVREWEAEDWDLGNEADNTELEALMGVLQEEMRKTEELDYVVADAEYSKCVPLLSAILSSHLSPPFSLPISLLHSLFPSLSAILSSHLSPPFSLPISLLHSLRTLSLRLSCLEEQNRSLDSWIMSISLTMLRYCSALLNWTEAKQTSDRELAVIFRSLVATLKLQPALDVALEAKAVRLLKSIHQWTHPSINDFINVFGRTTDESSTNFVQSIVVLISSPSQAIIEAAMMMIGTLAMFSSTKVQLALANADLIPQLIHNLNPLSLSFTEAVDIHTNLMKTINRTVWPGTPDDLTRIGIEDGNEQQAVHETVLQRVIVPSEKYICHLCMNRFG</sequence>
<evidence type="ECO:0000313" key="3">
    <source>
        <dbReference type="Proteomes" id="UP001281761"/>
    </source>
</evidence>